<evidence type="ECO:0000313" key="2">
    <source>
        <dbReference type="EMBL" id="KAK8485279.1"/>
    </source>
</evidence>
<reference evidence="2 3" key="1">
    <citation type="journal article" date="2024" name="G3 (Bethesda)">
        <title>Genome assembly of Hibiscus sabdariffa L. provides insights into metabolisms of medicinal natural products.</title>
        <authorList>
            <person name="Kim T."/>
        </authorList>
    </citation>
    <scope>NUCLEOTIDE SEQUENCE [LARGE SCALE GENOMIC DNA]</scope>
    <source>
        <strain evidence="2">TK-2024</strain>
        <tissue evidence="2">Old leaves</tissue>
    </source>
</reference>
<evidence type="ECO:0000256" key="1">
    <source>
        <dbReference type="SAM" id="MobiDB-lite"/>
    </source>
</evidence>
<protein>
    <submittedName>
        <fullName evidence="2">Uncharacterized protein</fullName>
    </submittedName>
</protein>
<organism evidence="2 3">
    <name type="scientific">Hibiscus sabdariffa</name>
    <name type="common">roselle</name>
    <dbReference type="NCBI Taxonomy" id="183260"/>
    <lineage>
        <taxon>Eukaryota</taxon>
        <taxon>Viridiplantae</taxon>
        <taxon>Streptophyta</taxon>
        <taxon>Embryophyta</taxon>
        <taxon>Tracheophyta</taxon>
        <taxon>Spermatophyta</taxon>
        <taxon>Magnoliopsida</taxon>
        <taxon>eudicotyledons</taxon>
        <taxon>Gunneridae</taxon>
        <taxon>Pentapetalae</taxon>
        <taxon>rosids</taxon>
        <taxon>malvids</taxon>
        <taxon>Malvales</taxon>
        <taxon>Malvaceae</taxon>
        <taxon>Malvoideae</taxon>
        <taxon>Hibiscus</taxon>
    </lineage>
</organism>
<dbReference type="EMBL" id="JBBPBM010001303">
    <property type="protein sequence ID" value="KAK8485279.1"/>
    <property type="molecule type" value="Genomic_DNA"/>
</dbReference>
<evidence type="ECO:0000313" key="3">
    <source>
        <dbReference type="Proteomes" id="UP001472677"/>
    </source>
</evidence>
<feature type="region of interest" description="Disordered" evidence="1">
    <location>
        <begin position="1"/>
        <end position="24"/>
    </location>
</feature>
<gene>
    <name evidence="2" type="ORF">V6N12_066218</name>
</gene>
<accession>A0ABR1ZX27</accession>
<keyword evidence="3" id="KW-1185">Reference proteome</keyword>
<dbReference type="Proteomes" id="UP001472677">
    <property type="component" value="Unassembled WGS sequence"/>
</dbReference>
<feature type="compositionally biased region" description="Basic and acidic residues" evidence="1">
    <location>
        <begin position="477"/>
        <end position="506"/>
    </location>
</feature>
<name>A0ABR1ZX27_9ROSI</name>
<sequence length="506" mass="57150">MVITEAEEGSGSRGCESRVRQPPSRRIVRIGRPSPGHRHRVAAAVRLWNEAQRSGRNGGCTVSALYPFVLQVLAYWVTPSDHNKALGWEEFTRIWKEGSQGIGQKVVWQKVFDQGYVSEGSEILMLGGRMVIVAEQRQRLTSSDEIVNIGCDAGEWLESGDRGMLQIKGFITKCRGDGVPDVNEKRDGWGVIWTERGRRKLAYSMGMEFFESQKVRGQRLKTITCLVRGGVRREKVRRDTWMVTRLRHAIRVSAWGTFHDRNDGGKKCGRLGYGNGPNDYLGQALIIWVGLRKQVVNNGLIMNSQNNGEQANDRRVNFIQWEKRIAMQAWVPGRVKRLGPHRRRKENLRRKKMIIIFNRGTAGYARKQMIRPRLEVGYCGKDSGIGSKNLRFPACGSQTSRRELFKKASGNMAEGVTHLMKNLSFSEEELLEIGPFQYGEWLKVDLGQQGIPKKKLGIVYKSPRGVTELEEPGDGSSDDRSIETGKGVNPRDKGKVGEARVKKQGW</sequence>
<comment type="caution">
    <text evidence="2">The sequence shown here is derived from an EMBL/GenBank/DDBJ whole genome shotgun (WGS) entry which is preliminary data.</text>
</comment>
<feature type="region of interest" description="Disordered" evidence="1">
    <location>
        <begin position="462"/>
        <end position="506"/>
    </location>
</feature>
<proteinExistence type="predicted"/>